<dbReference type="Pfam" id="PF09494">
    <property type="entry name" value="Slx4"/>
    <property type="match status" value="1"/>
</dbReference>
<feature type="compositionally biased region" description="Basic and acidic residues" evidence="8">
    <location>
        <begin position="1"/>
        <end position="14"/>
    </location>
</feature>
<proteinExistence type="inferred from homology"/>
<evidence type="ECO:0000256" key="5">
    <source>
        <dbReference type="ARBA" id="ARBA00023204"/>
    </source>
</evidence>
<dbReference type="GO" id="GO:0006281">
    <property type="term" value="P:DNA repair"/>
    <property type="evidence" value="ECO:0007669"/>
    <property type="project" value="UniProtKB-KW"/>
</dbReference>
<evidence type="ECO:0000256" key="8">
    <source>
        <dbReference type="SAM" id="MobiDB-lite"/>
    </source>
</evidence>
<reference evidence="10" key="1">
    <citation type="submission" date="2025-08" db="UniProtKB">
        <authorList>
            <consortium name="RefSeq"/>
        </authorList>
    </citation>
    <scope>IDENTIFICATION</scope>
    <source>
        <strain evidence="10">USDA-PBARC FA_bdor</strain>
        <tissue evidence="10">Whole organism</tissue>
    </source>
</reference>
<evidence type="ECO:0000313" key="9">
    <source>
        <dbReference type="Proteomes" id="UP000694866"/>
    </source>
</evidence>
<organism evidence="9 10">
    <name type="scientific">Fopius arisanus</name>
    <dbReference type="NCBI Taxonomy" id="64838"/>
    <lineage>
        <taxon>Eukaryota</taxon>
        <taxon>Metazoa</taxon>
        <taxon>Ecdysozoa</taxon>
        <taxon>Arthropoda</taxon>
        <taxon>Hexapoda</taxon>
        <taxon>Insecta</taxon>
        <taxon>Pterygota</taxon>
        <taxon>Neoptera</taxon>
        <taxon>Endopterygota</taxon>
        <taxon>Hymenoptera</taxon>
        <taxon>Apocrita</taxon>
        <taxon>Ichneumonoidea</taxon>
        <taxon>Braconidae</taxon>
        <taxon>Opiinae</taxon>
        <taxon>Fopius</taxon>
    </lineage>
</organism>
<feature type="compositionally biased region" description="Basic and acidic residues" evidence="8">
    <location>
        <begin position="1134"/>
        <end position="1145"/>
    </location>
</feature>
<evidence type="ECO:0000256" key="7">
    <source>
        <dbReference type="ARBA" id="ARBA00029496"/>
    </source>
</evidence>
<dbReference type="GO" id="GO:0000712">
    <property type="term" value="P:resolution of meiotic recombination intermediates"/>
    <property type="evidence" value="ECO:0007669"/>
    <property type="project" value="TreeGrafter"/>
</dbReference>
<feature type="region of interest" description="Disordered" evidence="8">
    <location>
        <begin position="793"/>
        <end position="846"/>
    </location>
</feature>
<comment type="subcellular location">
    <subcellularLocation>
        <location evidence="1">Nucleus</location>
    </subcellularLocation>
</comment>
<feature type="compositionally biased region" description="Basic and acidic residues" evidence="8">
    <location>
        <begin position="567"/>
        <end position="612"/>
    </location>
</feature>
<feature type="compositionally biased region" description="Acidic residues" evidence="8">
    <location>
        <begin position="1031"/>
        <end position="1045"/>
    </location>
</feature>
<dbReference type="InterPro" id="IPR011333">
    <property type="entry name" value="SKP1/BTB/POZ_sf"/>
</dbReference>
<feature type="region of interest" description="Disordered" evidence="8">
    <location>
        <begin position="146"/>
        <end position="174"/>
    </location>
</feature>
<dbReference type="PANTHER" id="PTHR21541:SF3">
    <property type="entry name" value="STRUCTURE-SPECIFIC ENDONUCLEASE SUBUNIT SLX4"/>
    <property type="match status" value="1"/>
</dbReference>
<feature type="compositionally biased region" description="Basic residues" evidence="8">
    <location>
        <begin position="59"/>
        <end position="72"/>
    </location>
</feature>
<gene>
    <name evidence="10" type="primary">mus312</name>
</gene>
<evidence type="ECO:0000256" key="2">
    <source>
        <dbReference type="ARBA" id="ARBA00006661"/>
    </source>
</evidence>
<feature type="region of interest" description="Disordered" evidence="8">
    <location>
        <begin position="1"/>
        <end position="88"/>
    </location>
</feature>
<dbReference type="KEGG" id="fas:105271166"/>
<feature type="region of interest" description="Disordered" evidence="8">
    <location>
        <begin position="1134"/>
        <end position="1153"/>
    </location>
</feature>
<evidence type="ECO:0000256" key="4">
    <source>
        <dbReference type="ARBA" id="ARBA00023172"/>
    </source>
</evidence>
<feature type="region of interest" description="Disordered" evidence="8">
    <location>
        <begin position="562"/>
        <end position="612"/>
    </location>
</feature>
<evidence type="ECO:0000256" key="6">
    <source>
        <dbReference type="ARBA" id="ARBA00023242"/>
    </source>
</evidence>
<feature type="compositionally biased region" description="Polar residues" evidence="8">
    <location>
        <begin position="829"/>
        <end position="840"/>
    </location>
</feature>
<dbReference type="GeneID" id="105271166"/>
<feature type="compositionally biased region" description="Basic and acidic residues" evidence="8">
    <location>
        <begin position="998"/>
        <end position="1009"/>
    </location>
</feature>
<protein>
    <recommendedName>
        <fullName evidence="7">Structure-specific endonuclease subunit SLX4</fullName>
    </recommendedName>
</protein>
<comment type="similarity">
    <text evidence="2">Belongs to the SLX4 family.</text>
</comment>
<evidence type="ECO:0000256" key="1">
    <source>
        <dbReference type="ARBA" id="ARBA00004123"/>
    </source>
</evidence>
<dbReference type="CTD" id="38809"/>
<dbReference type="OrthoDB" id="1931232at2759"/>
<dbReference type="InterPro" id="IPR018574">
    <property type="entry name" value="Structure-sp_endonuc_su_Slx4"/>
</dbReference>
<dbReference type="Gene3D" id="3.30.710.10">
    <property type="entry name" value="Potassium Channel Kv1.1, Chain A"/>
    <property type="match status" value="1"/>
</dbReference>
<dbReference type="GO" id="GO:0033557">
    <property type="term" value="C:Slx1-Slx4 complex"/>
    <property type="evidence" value="ECO:0007669"/>
    <property type="project" value="InterPro"/>
</dbReference>
<dbReference type="CDD" id="cd22999">
    <property type="entry name" value="SAP_SLX4"/>
    <property type="match status" value="1"/>
</dbReference>
<dbReference type="GO" id="GO:0006260">
    <property type="term" value="P:DNA replication"/>
    <property type="evidence" value="ECO:0007669"/>
    <property type="project" value="InterPro"/>
</dbReference>
<sequence length="1451" mass="164319">MSKKPERQSPEGRLRLKTSGKSACSSRPSEESSVLDDADDSLADFKSPKQPAKSAIKIVRPKRQNPSKKSSKAKAESRTRGKQQLIPSLFAKKEAEESTFVCPLCLKSFSASDIQLLHTKNCALKNNVSTTRLLAAVELQEKQSMERKAMGLPSKPMNPKRKAPARRLPPGTDDPDIQLALALSKSLEEVEKLEELDEAIALAAGTDDKVLEMTRSQRRSTLVSFGFSTSKPAAEMPRKKRKKVLGPTILQSRTLEVREQILTEKIAEVLVGSGSITQQMKDGKIPKETPKEQRVKRYGKLKRWWNESADLWRRSDCQGNERYYVEELREAMGIKEFCEDLGAEGNEDLLEKIGGSGERDLNSQGIGEDRLSEDFGDLKSFDEKYQEIIEEGKNEKSGFLKIGGDREGIKENECKNSDLQEIGEDREIEEGGNKNSDLQKIDEDHDSINRWSDDFDVEIIEDHKIVGDCVNKNEDLHTAIEDRWSDLDFENTIDAKITENTSNKNKAHGIEDHWSEDLDFKKKTKNHELTGHSHKNSDSQMIEDSEDLKTIECQRDREKNSSCVDWSSRKTTEDHKSVEGSERKNSDLQKSIEENERKNNQPEDRSAIKNQEIIKQDNLQAEDLEVKAIRCLSNDWSKMVASSFLSDIAIFLRDTSFIHAHSLVFWTRCHSLTDDYEIVNFDDRGDNKCFPIKNKIHWATVDREAAIVFLKYIYSGRISPEDISSQDVLDQVTYLGEKYKITELLESIDKFKTKGDNQLKINELSNPPENFLNLSISEEDSGGIRKLENILGDSQSTSSSDLHEKSTPEQSINEENYTSAGKIDDRSQKSGINSANTSPRTRYPRKSYGVIEINSSPEESPPVAEENSLQELEISLKNLKSKNNFVETRRLNTTSPDLFDDSELFEDLPEGSPRASPPGRSPQVVRKPEGTPEIFHLSSRAPDKKSEMSAFIDKIQRQQARGLLDSDTDGETPVKVPQVKRNPFKVHLDDSDPWGPKKPGELCGPKDKVTPLSFLENDVRARGVVSHEDGLQEQEEGLQEDDEDYVNTSGFLEESRYSKYLKTRRNNSIDKYRQALMNSWGNSSDAEESCDSPGIENLCNSPDKLINDKSEVDDSQITRDECSQFRKSLFEKSLEDPETKVEEKGGSSLRIPEDLEFDTWEGNSAFDPGVTERSHWSGCENAPEMKMNENSNLRDSPGSPERNSLPSPIVLSSDEEVADVMNSQVSTHSLSPQVLSQDSPQVSSQVLTSPKTPLRPTQHLNCLKRSRTPSVRISHTVTPPLDYSRMDSPELHSELDKYGLKPQRRVRAIQLLEHIYNELHPLVPVDSLPQETIDSENEEPLTKKIRQASEYSEGVIPEEMEFQESEVSQGVLSVQEAFQQLLKNDRKFHGKILAYEPLPLETLCERLKVEGFSGKINDVMDFLDDECITFQVQMQKRNKRKNEKNRKTTKA</sequence>
<feature type="region of interest" description="Disordered" evidence="8">
    <location>
        <begin position="1159"/>
        <end position="1208"/>
    </location>
</feature>
<feature type="compositionally biased region" description="Acidic residues" evidence="8">
    <location>
        <begin position="898"/>
        <end position="909"/>
    </location>
</feature>
<evidence type="ECO:0000313" key="10">
    <source>
        <dbReference type="RefSeq" id="XP_011310846.1"/>
    </source>
</evidence>
<evidence type="ECO:0000256" key="3">
    <source>
        <dbReference type="ARBA" id="ARBA00022763"/>
    </source>
</evidence>
<name>A0A9R1U8B6_9HYME</name>
<accession>A0A9R1U8B6</accession>
<feature type="compositionally biased region" description="Polar residues" evidence="8">
    <location>
        <begin position="808"/>
        <end position="819"/>
    </location>
</feature>
<feature type="region of interest" description="Disordered" evidence="8">
    <location>
        <begin position="894"/>
        <end position="948"/>
    </location>
</feature>
<feature type="region of interest" description="Disordered" evidence="8">
    <location>
        <begin position="960"/>
        <end position="1009"/>
    </location>
</feature>
<dbReference type="RefSeq" id="XP_011310846.1">
    <property type="nucleotide sequence ID" value="XM_011312544.1"/>
</dbReference>
<keyword evidence="5" id="KW-0234">DNA repair</keyword>
<keyword evidence="3" id="KW-0227">DNA damage</keyword>
<keyword evidence="9" id="KW-1185">Reference proteome</keyword>
<keyword evidence="4" id="KW-0233">DNA recombination</keyword>
<dbReference type="PANTHER" id="PTHR21541">
    <property type="entry name" value="BTB POZ DOMAIN CONTAINING 12"/>
    <property type="match status" value="1"/>
</dbReference>
<keyword evidence="6" id="KW-0539">Nucleus</keyword>
<dbReference type="Proteomes" id="UP000694866">
    <property type="component" value="Unplaced"/>
</dbReference>
<feature type="compositionally biased region" description="Polar residues" evidence="8">
    <location>
        <begin position="1221"/>
        <end position="1251"/>
    </location>
</feature>
<feature type="region of interest" description="Disordered" evidence="8">
    <location>
        <begin position="1221"/>
        <end position="1257"/>
    </location>
</feature>
<feature type="compositionally biased region" description="Acidic residues" evidence="8">
    <location>
        <begin position="33"/>
        <end position="42"/>
    </location>
</feature>
<feature type="region of interest" description="Disordered" evidence="8">
    <location>
        <begin position="1024"/>
        <end position="1046"/>
    </location>
</feature>